<dbReference type="InterPro" id="IPR036396">
    <property type="entry name" value="Cyt_P450_sf"/>
</dbReference>
<keyword evidence="6" id="KW-0479">Metal-binding</keyword>
<evidence type="ECO:0000256" key="7">
    <source>
        <dbReference type="ARBA" id="ARBA00022989"/>
    </source>
</evidence>
<evidence type="ECO:0000256" key="10">
    <source>
        <dbReference type="ARBA" id="ARBA00023033"/>
    </source>
</evidence>
<dbReference type="GO" id="GO:0019748">
    <property type="term" value="P:secondary metabolic process"/>
    <property type="evidence" value="ECO:0007669"/>
    <property type="project" value="UniProtKB-ARBA"/>
</dbReference>
<dbReference type="GeneID" id="64963372"/>
<organism evidence="12 13">
    <name type="scientific">Aspergillus kawachii</name>
    <name type="common">White koji mold</name>
    <name type="synonym">Aspergillus awamori var. kawachi</name>
    <dbReference type="NCBI Taxonomy" id="1069201"/>
    <lineage>
        <taxon>Eukaryota</taxon>
        <taxon>Fungi</taxon>
        <taxon>Dikarya</taxon>
        <taxon>Ascomycota</taxon>
        <taxon>Pezizomycotina</taxon>
        <taxon>Eurotiomycetes</taxon>
        <taxon>Eurotiomycetidae</taxon>
        <taxon>Eurotiales</taxon>
        <taxon>Aspergillaceae</taxon>
        <taxon>Aspergillus</taxon>
        <taxon>Aspergillus subgen. Circumdati</taxon>
    </lineage>
</organism>
<keyword evidence="5" id="KW-0812">Transmembrane</keyword>
<dbReference type="GO" id="GO:0020037">
    <property type="term" value="F:heme binding"/>
    <property type="evidence" value="ECO:0007669"/>
    <property type="project" value="InterPro"/>
</dbReference>
<dbReference type="GO" id="GO:0016020">
    <property type="term" value="C:membrane"/>
    <property type="evidence" value="ECO:0007669"/>
    <property type="project" value="UniProtKB-SubCell"/>
</dbReference>
<reference evidence="12" key="1">
    <citation type="submission" date="2021-01" db="EMBL/GenBank/DDBJ databases">
        <authorList>
            <consortium name="Aspergillus luchuensis mut. kawachii IFO 4304 genome sequencing consortium"/>
            <person name="Kazuki M."/>
            <person name="Futagami T."/>
        </authorList>
    </citation>
    <scope>NUCLEOTIDE SEQUENCE</scope>
    <source>
        <strain evidence="12">IFO 4308</strain>
    </source>
</reference>
<evidence type="ECO:0000256" key="4">
    <source>
        <dbReference type="ARBA" id="ARBA00022617"/>
    </source>
</evidence>
<keyword evidence="4" id="KW-0349">Heme</keyword>
<keyword evidence="7" id="KW-1133">Transmembrane helix</keyword>
<evidence type="ECO:0000256" key="11">
    <source>
        <dbReference type="ARBA" id="ARBA00023136"/>
    </source>
</evidence>
<dbReference type="GO" id="GO:0005506">
    <property type="term" value="F:iron ion binding"/>
    <property type="evidence" value="ECO:0007669"/>
    <property type="project" value="InterPro"/>
</dbReference>
<evidence type="ECO:0000313" key="13">
    <source>
        <dbReference type="Proteomes" id="UP000661280"/>
    </source>
</evidence>
<name>A0A7R8A1E7_ASPKA</name>
<evidence type="ECO:0000256" key="6">
    <source>
        <dbReference type="ARBA" id="ARBA00022723"/>
    </source>
</evidence>
<protein>
    <recommendedName>
        <fullName evidence="14">Cytochrome P450</fullName>
    </recommendedName>
</protein>
<dbReference type="PANTHER" id="PTHR46206">
    <property type="entry name" value="CYTOCHROME P450"/>
    <property type="match status" value="1"/>
</dbReference>
<dbReference type="GO" id="GO:0016705">
    <property type="term" value="F:oxidoreductase activity, acting on paired donors, with incorporation or reduction of molecular oxygen"/>
    <property type="evidence" value="ECO:0007669"/>
    <property type="project" value="InterPro"/>
</dbReference>
<reference evidence="12" key="2">
    <citation type="submission" date="2021-02" db="EMBL/GenBank/DDBJ databases">
        <title>Aspergillus luchuensis mut. kawachii IFO 4304 genome sequence.</title>
        <authorList>
            <person name="Mori K."/>
            <person name="Kadooka C."/>
            <person name="Goto M."/>
            <person name="Futagami T."/>
        </authorList>
    </citation>
    <scope>NUCLEOTIDE SEQUENCE</scope>
    <source>
        <strain evidence="12">IFO 4308</strain>
    </source>
</reference>
<evidence type="ECO:0000256" key="5">
    <source>
        <dbReference type="ARBA" id="ARBA00022692"/>
    </source>
</evidence>
<dbReference type="AlphaFoldDB" id="A0A7R8A1E7"/>
<dbReference type="KEGG" id="aluc:AKAW2_60315S"/>
<comment type="cofactor">
    <cofactor evidence="1">
        <name>heme</name>
        <dbReference type="ChEBI" id="CHEBI:30413"/>
    </cofactor>
</comment>
<sequence>MIDEAYVSAGGMPFKVPTPNNNHLMVTSSYHIKELINAPLQSLSLHAVAKEILQPKYTMSGFEWQDQRGIEGTGFVRALRSRLTAHLPGMLPDLKRMVEAAIMEELSTPETDGSVHCRLFPLIKRAVTKVNCFVFFGEQLAQNPEFTAAALEFPQTVIFASEILRITPSFLRQYEWRIWPPDAVSR</sequence>
<comment type="subcellular location">
    <subcellularLocation>
        <location evidence="2">Membrane</location>
    </subcellularLocation>
</comment>
<evidence type="ECO:0000256" key="9">
    <source>
        <dbReference type="ARBA" id="ARBA00023004"/>
    </source>
</evidence>
<evidence type="ECO:0000313" key="12">
    <source>
        <dbReference type="EMBL" id="BCS02051.1"/>
    </source>
</evidence>
<dbReference type="Proteomes" id="UP000661280">
    <property type="component" value="Chromosome 6"/>
</dbReference>
<evidence type="ECO:0000256" key="8">
    <source>
        <dbReference type="ARBA" id="ARBA00023002"/>
    </source>
</evidence>
<keyword evidence="13" id="KW-1185">Reference proteome</keyword>
<dbReference type="Gene3D" id="1.10.630.10">
    <property type="entry name" value="Cytochrome P450"/>
    <property type="match status" value="1"/>
</dbReference>
<keyword evidence="11" id="KW-0472">Membrane</keyword>
<evidence type="ECO:0008006" key="14">
    <source>
        <dbReference type="Google" id="ProtNLM"/>
    </source>
</evidence>
<keyword evidence="9" id="KW-0408">Iron</keyword>
<dbReference type="RefSeq" id="XP_041545813.1">
    <property type="nucleotide sequence ID" value="XM_041692427.1"/>
</dbReference>
<dbReference type="EMBL" id="AP024430">
    <property type="protein sequence ID" value="BCS02051.1"/>
    <property type="molecule type" value="Genomic_DNA"/>
</dbReference>
<evidence type="ECO:0000256" key="1">
    <source>
        <dbReference type="ARBA" id="ARBA00001971"/>
    </source>
</evidence>
<evidence type="ECO:0000256" key="2">
    <source>
        <dbReference type="ARBA" id="ARBA00004370"/>
    </source>
</evidence>
<gene>
    <name evidence="12" type="ORF">AKAW2_60315S</name>
</gene>
<evidence type="ECO:0000256" key="3">
    <source>
        <dbReference type="ARBA" id="ARBA00010617"/>
    </source>
</evidence>
<proteinExistence type="inferred from homology"/>
<comment type="similarity">
    <text evidence="3">Belongs to the cytochrome P450 family.</text>
</comment>
<accession>A0A7R8A1E7</accession>
<dbReference type="PANTHER" id="PTHR46206:SF5">
    <property type="entry name" value="P450, PUTATIVE (EUROFUNG)-RELATED"/>
    <property type="match status" value="1"/>
</dbReference>
<keyword evidence="10" id="KW-0503">Monooxygenase</keyword>
<dbReference type="OrthoDB" id="1844152at2759"/>
<keyword evidence="8" id="KW-0560">Oxidoreductase</keyword>
<dbReference type="GO" id="GO:0004497">
    <property type="term" value="F:monooxygenase activity"/>
    <property type="evidence" value="ECO:0007669"/>
    <property type="project" value="UniProtKB-KW"/>
</dbReference>